<reference evidence="3 4" key="1">
    <citation type="submission" date="2022-10" db="EMBL/GenBank/DDBJ databases">
        <title>Defluviimonas sp. nov., isolated from ocean surface sediments.</title>
        <authorList>
            <person name="He W."/>
            <person name="Wang L."/>
            <person name="Zhang D.-F."/>
        </authorList>
    </citation>
    <scope>NUCLEOTIDE SEQUENCE [LARGE SCALE GENOMIC DNA]</scope>
    <source>
        <strain evidence="3 4">WL0050</strain>
    </source>
</reference>
<evidence type="ECO:0000313" key="3">
    <source>
        <dbReference type="EMBL" id="MCV2873232.1"/>
    </source>
</evidence>
<organism evidence="3 4">
    <name type="scientific">Albidovulum litorale</name>
    <dbReference type="NCBI Taxonomy" id="2984134"/>
    <lineage>
        <taxon>Bacteria</taxon>
        <taxon>Pseudomonadati</taxon>
        <taxon>Pseudomonadota</taxon>
        <taxon>Alphaproteobacteria</taxon>
        <taxon>Rhodobacterales</taxon>
        <taxon>Paracoccaceae</taxon>
        <taxon>Albidovulum</taxon>
    </lineage>
</organism>
<evidence type="ECO:0000256" key="1">
    <source>
        <dbReference type="SAM" id="Phobius"/>
    </source>
</evidence>
<dbReference type="InterPro" id="IPR018306">
    <property type="entry name" value="Phage_T5_Orf172_DNA-bd"/>
</dbReference>
<comment type="caution">
    <text evidence="3">The sequence shown here is derived from an EMBL/GenBank/DDBJ whole genome shotgun (WGS) entry which is preliminary data.</text>
</comment>
<accession>A0ABT2ZQB5</accession>
<evidence type="ECO:0000259" key="2">
    <source>
        <dbReference type="SMART" id="SM00974"/>
    </source>
</evidence>
<dbReference type="Pfam" id="PF10544">
    <property type="entry name" value="T5orf172"/>
    <property type="match status" value="1"/>
</dbReference>
<keyword evidence="4" id="KW-1185">Reference proteome</keyword>
<sequence>MMPLTVIEPGWLYLLTNPAMPALVKIGMTTRSPEERAQELASTGVPMPFHVAAAWAVDDVRAAERDAHAALARYRVNDAREWFRLSVPAAIKALGRSTASKPSLGRRAFRVLRGLVEAIGWFGIVMTLAALSFGSG</sequence>
<dbReference type="RefSeq" id="WP_263740438.1">
    <property type="nucleotide sequence ID" value="NZ_JAOWKZ010000003.1"/>
</dbReference>
<keyword evidence="1" id="KW-1133">Transmembrane helix</keyword>
<dbReference type="Proteomes" id="UP001652564">
    <property type="component" value="Unassembled WGS sequence"/>
</dbReference>
<dbReference type="EMBL" id="JAOWKZ010000003">
    <property type="protein sequence ID" value="MCV2873232.1"/>
    <property type="molecule type" value="Genomic_DNA"/>
</dbReference>
<keyword evidence="1" id="KW-0472">Membrane</keyword>
<feature type="transmembrane region" description="Helical" evidence="1">
    <location>
        <begin position="111"/>
        <end position="133"/>
    </location>
</feature>
<evidence type="ECO:0000313" key="4">
    <source>
        <dbReference type="Proteomes" id="UP001652564"/>
    </source>
</evidence>
<dbReference type="SMART" id="SM00974">
    <property type="entry name" value="T5orf172"/>
    <property type="match status" value="1"/>
</dbReference>
<name>A0ABT2ZQB5_9RHOB</name>
<proteinExistence type="predicted"/>
<keyword evidence="1" id="KW-0812">Transmembrane</keyword>
<feature type="domain" description="Bacteriophage T5 Orf172 DNA-binding" evidence="2">
    <location>
        <begin position="18"/>
        <end position="97"/>
    </location>
</feature>
<protein>
    <submittedName>
        <fullName evidence="3">GIY-YIG nuclease family protein</fullName>
    </submittedName>
</protein>
<gene>
    <name evidence="3" type="ORF">OEZ71_13095</name>
</gene>